<organism evidence="2 3">
    <name type="scientific">Lactuca sativa</name>
    <name type="common">Garden lettuce</name>
    <dbReference type="NCBI Taxonomy" id="4236"/>
    <lineage>
        <taxon>Eukaryota</taxon>
        <taxon>Viridiplantae</taxon>
        <taxon>Streptophyta</taxon>
        <taxon>Embryophyta</taxon>
        <taxon>Tracheophyta</taxon>
        <taxon>Spermatophyta</taxon>
        <taxon>Magnoliopsida</taxon>
        <taxon>eudicotyledons</taxon>
        <taxon>Gunneridae</taxon>
        <taxon>Pentapetalae</taxon>
        <taxon>asterids</taxon>
        <taxon>campanulids</taxon>
        <taxon>Asterales</taxon>
        <taxon>Asteraceae</taxon>
        <taxon>Cichorioideae</taxon>
        <taxon>Cichorieae</taxon>
        <taxon>Lactucinae</taxon>
        <taxon>Lactuca</taxon>
    </lineage>
</organism>
<name>A0A9R1VDC4_LACSA</name>
<evidence type="ECO:0000313" key="3">
    <source>
        <dbReference type="Proteomes" id="UP000235145"/>
    </source>
</evidence>
<dbReference type="EMBL" id="NBSK02000005">
    <property type="protein sequence ID" value="KAJ0202695.1"/>
    <property type="molecule type" value="Genomic_DNA"/>
</dbReference>
<accession>A0A9R1VDC4</accession>
<feature type="compositionally biased region" description="Pro residues" evidence="1">
    <location>
        <begin position="18"/>
        <end position="41"/>
    </location>
</feature>
<evidence type="ECO:0000313" key="2">
    <source>
        <dbReference type="EMBL" id="KAJ0202695.1"/>
    </source>
</evidence>
<protein>
    <recommendedName>
        <fullName evidence="4">Lipoyl-binding domain-containing protein</fullName>
    </recommendedName>
</protein>
<keyword evidence="3" id="KW-1185">Reference proteome</keyword>
<feature type="region of interest" description="Disordered" evidence="1">
    <location>
        <begin position="1"/>
        <end position="48"/>
    </location>
</feature>
<feature type="compositionally biased region" description="Low complexity" evidence="1">
    <location>
        <begin position="1"/>
        <end position="17"/>
    </location>
</feature>
<reference evidence="2 3" key="1">
    <citation type="journal article" date="2017" name="Nat. Commun.">
        <title>Genome assembly with in vitro proximity ligation data and whole-genome triplication in lettuce.</title>
        <authorList>
            <person name="Reyes-Chin-Wo S."/>
            <person name="Wang Z."/>
            <person name="Yang X."/>
            <person name="Kozik A."/>
            <person name="Arikit S."/>
            <person name="Song C."/>
            <person name="Xia L."/>
            <person name="Froenicke L."/>
            <person name="Lavelle D.O."/>
            <person name="Truco M.J."/>
            <person name="Xia R."/>
            <person name="Zhu S."/>
            <person name="Xu C."/>
            <person name="Xu H."/>
            <person name="Xu X."/>
            <person name="Cox K."/>
            <person name="Korf I."/>
            <person name="Meyers B.C."/>
            <person name="Michelmore R.W."/>
        </authorList>
    </citation>
    <scope>NUCLEOTIDE SEQUENCE [LARGE SCALE GENOMIC DNA]</scope>
    <source>
        <strain evidence="3">cv. Salinas</strain>
        <tissue evidence="2">Seedlings</tissue>
    </source>
</reference>
<evidence type="ECO:0000256" key="1">
    <source>
        <dbReference type="SAM" id="MobiDB-lite"/>
    </source>
</evidence>
<gene>
    <name evidence="2" type="ORF">LSAT_V11C500297930</name>
</gene>
<dbReference type="Proteomes" id="UP000235145">
    <property type="component" value="Unassembled WGS sequence"/>
</dbReference>
<sequence length="107" mass="11757">MMMMQSSQPPQPMYYSQLPPPPQAATPTPFASPPVLPPPAKPKSSRPPWLEHSIAPLHQELPLLLRIDVKIFGVFLLPDYQSGAVVDIIVDDGKPVSLDMPLLVIEP</sequence>
<proteinExistence type="predicted"/>
<evidence type="ECO:0008006" key="4">
    <source>
        <dbReference type="Google" id="ProtNLM"/>
    </source>
</evidence>
<comment type="caution">
    <text evidence="2">The sequence shown here is derived from an EMBL/GenBank/DDBJ whole genome shotgun (WGS) entry which is preliminary data.</text>
</comment>
<dbReference type="AlphaFoldDB" id="A0A9R1VDC4"/>